<proteinExistence type="predicted"/>
<dbReference type="EMBL" id="JAHQIW010001064">
    <property type="protein sequence ID" value="KAJ1351394.1"/>
    <property type="molecule type" value="Genomic_DNA"/>
</dbReference>
<dbReference type="AlphaFoldDB" id="A0AAD5MPM3"/>
<name>A0AAD5MPM3_PARTN</name>
<feature type="region of interest" description="Disordered" evidence="1">
    <location>
        <begin position="24"/>
        <end position="79"/>
    </location>
</feature>
<feature type="compositionally biased region" description="Low complexity" evidence="1">
    <location>
        <begin position="67"/>
        <end position="79"/>
    </location>
</feature>
<dbReference type="Proteomes" id="UP001196413">
    <property type="component" value="Unassembled WGS sequence"/>
</dbReference>
<evidence type="ECO:0000313" key="3">
    <source>
        <dbReference type="Proteomes" id="UP001196413"/>
    </source>
</evidence>
<evidence type="ECO:0000256" key="1">
    <source>
        <dbReference type="SAM" id="MobiDB-lite"/>
    </source>
</evidence>
<gene>
    <name evidence="2" type="ORF">KIN20_007389</name>
</gene>
<protein>
    <submittedName>
        <fullName evidence="2">Uncharacterized protein</fullName>
    </submittedName>
</protein>
<organism evidence="2 3">
    <name type="scientific">Parelaphostrongylus tenuis</name>
    <name type="common">Meningeal worm</name>
    <dbReference type="NCBI Taxonomy" id="148309"/>
    <lineage>
        <taxon>Eukaryota</taxon>
        <taxon>Metazoa</taxon>
        <taxon>Ecdysozoa</taxon>
        <taxon>Nematoda</taxon>
        <taxon>Chromadorea</taxon>
        <taxon>Rhabditida</taxon>
        <taxon>Rhabditina</taxon>
        <taxon>Rhabditomorpha</taxon>
        <taxon>Strongyloidea</taxon>
        <taxon>Metastrongylidae</taxon>
        <taxon>Parelaphostrongylus</taxon>
    </lineage>
</organism>
<comment type="caution">
    <text evidence="2">The sequence shown here is derived from an EMBL/GenBank/DDBJ whole genome shotgun (WGS) entry which is preliminary data.</text>
</comment>
<reference evidence="2" key="1">
    <citation type="submission" date="2021-06" db="EMBL/GenBank/DDBJ databases">
        <title>Parelaphostrongylus tenuis whole genome reference sequence.</title>
        <authorList>
            <person name="Garwood T.J."/>
            <person name="Larsen P.A."/>
            <person name="Fountain-Jones N.M."/>
            <person name="Garbe J.R."/>
            <person name="Macchietto M.G."/>
            <person name="Kania S.A."/>
            <person name="Gerhold R.W."/>
            <person name="Richards J.E."/>
            <person name="Wolf T.M."/>
        </authorList>
    </citation>
    <scope>NUCLEOTIDE SEQUENCE</scope>
    <source>
        <strain evidence="2">MNPRO001-30</strain>
        <tissue evidence="2">Meninges</tissue>
    </source>
</reference>
<feature type="non-terminal residue" evidence="2">
    <location>
        <position position="1"/>
    </location>
</feature>
<accession>A0AAD5MPM3</accession>
<evidence type="ECO:0000313" key="2">
    <source>
        <dbReference type="EMBL" id="KAJ1351394.1"/>
    </source>
</evidence>
<keyword evidence="3" id="KW-1185">Reference proteome</keyword>
<sequence length="79" mass="9493">PIPSRDYAQPHPYLSEPYCGDYMDSYDHFPQRYPQNPHEENPHYSQQGYPHYPQEGYPKQVHPHYAQQGYPQQYRPGQD</sequence>